<name>A0A0C2MXJ0_THEKT</name>
<feature type="compositionally biased region" description="Polar residues" evidence="1">
    <location>
        <begin position="54"/>
        <end position="72"/>
    </location>
</feature>
<feature type="region of interest" description="Disordered" evidence="1">
    <location>
        <begin position="1"/>
        <end position="132"/>
    </location>
</feature>
<evidence type="ECO:0000313" key="3">
    <source>
        <dbReference type="Proteomes" id="UP000031668"/>
    </source>
</evidence>
<accession>A0A0C2MXJ0</accession>
<feature type="compositionally biased region" description="Polar residues" evidence="1">
    <location>
        <begin position="11"/>
        <end position="29"/>
    </location>
</feature>
<evidence type="ECO:0000256" key="1">
    <source>
        <dbReference type="SAM" id="MobiDB-lite"/>
    </source>
</evidence>
<comment type="caution">
    <text evidence="2">The sequence shown here is derived from an EMBL/GenBank/DDBJ whole genome shotgun (WGS) entry which is preliminary data.</text>
</comment>
<evidence type="ECO:0000313" key="2">
    <source>
        <dbReference type="EMBL" id="KII68900.1"/>
    </source>
</evidence>
<keyword evidence="3" id="KW-1185">Reference proteome</keyword>
<sequence>MDLVYKLMHGSTAQSQEPAHASQSSQLTISRPLRRELESSSSHGPRQADRSLATRASGSCHTRGMTNGNTEQPGRGQVHRPIPAVAATNSGVDNAPEDLVSTKSPAERGQQPPSSCRGRVRPTIWPSNTQSR</sequence>
<reference evidence="2 3" key="1">
    <citation type="journal article" date="2014" name="Genome Biol. Evol.">
        <title>The genome of the myxosporean Thelohanellus kitauei shows adaptations to nutrient acquisition within its fish host.</title>
        <authorList>
            <person name="Yang Y."/>
            <person name="Xiong J."/>
            <person name="Zhou Z."/>
            <person name="Huo F."/>
            <person name="Miao W."/>
            <person name="Ran C."/>
            <person name="Liu Y."/>
            <person name="Zhang J."/>
            <person name="Feng J."/>
            <person name="Wang M."/>
            <person name="Wang M."/>
            <person name="Wang L."/>
            <person name="Yao B."/>
        </authorList>
    </citation>
    <scope>NUCLEOTIDE SEQUENCE [LARGE SCALE GENOMIC DNA]</scope>
    <source>
        <strain evidence="2">Wuqing</strain>
    </source>
</reference>
<gene>
    <name evidence="2" type="ORF">RF11_03808</name>
</gene>
<proteinExistence type="predicted"/>
<protein>
    <submittedName>
        <fullName evidence="2">Uncharacterized protein</fullName>
    </submittedName>
</protein>
<organism evidence="2 3">
    <name type="scientific">Thelohanellus kitauei</name>
    <name type="common">Myxosporean</name>
    <dbReference type="NCBI Taxonomy" id="669202"/>
    <lineage>
        <taxon>Eukaryota</taxon>
        <taxon>Metazoa</taxon>
        <taxon>Cnidaria</taxon>
        <taxon>Myxozoa</taxon>
        <taxon>Myxosporea</taxon>
        <taxon>Bivalvulida</taxon>
        <taxon>Platysporina</taxon>
        <taxon>Myxobolidae</taxon>
        <taxon>Thelohanellus</taxon>
    </lineage>
</organism>
<dbReference type="EMBL" id="JWZT01002668">
    <property type="protein sequence ID" value="KII68900.1"/>
    <property type="molecule type" value="Genomic_DNA"/>
</dbReference>
<dbReference type="AlphaFoldDB" id="A0A0C2MXJ0"/>
<dbReference type="Proteomes" id="UP000031668">
    <property type="component" value="Unassembled WGS sequence"/>
</dbReference>